<dbReference type="GO" id="GO:0046872">
    <property type="term" value="F:metal ion binding"/>
    <property type="evidence" value="ECO:0007669"/>
    <property type="project" value="UniProtKB-KW"/>
</dbReference>
<comment type="caution">
    <text evidence="5">The sequence shown here is derived from an EMBL/GenBank/DDBJ whole genome shotgun (WGS) entry which is preliminary data.</text>
</comment>
<evidence type="ECO:0000256" key="2">
    <source>
        <dbReference type="ARBA" id="ARBA00022729"/>
    </source>
</evidence>
<organism evidence="5 6">
    <name type="scientific">Pseudomonas corrugata</name>
    <dbReference type="NCBI Taxonomy" id="47879"/>
    <lineage>
        <taxon>Bacteria</taxon>
        <taxon>Pseudomonadati</taxon>
        <taxon>Pseudomonadota</taxon>
        <taxon>Gammaproteobacteria</taxon>
        <taxon>Pseudomonadales</taxon>
        <taxon>Pseudomonadaceae</taxon>
        <taxon>Pseudomonas</taxon>
    </lineage>
</organism>
<feature type="binding site" evidence="3">
    <location>
        <position position="244"/>
    </location>
    <ligand>
        <name>Fe cation</name>
        <dbReference type="ChEBI" id="CHEBI:24875"/>
    </ligand>
</feature>
<gene>
    <name evidence="5" type="ORF">ALQ77_04924</name>
</gene>
<evidence type="ECO:0000313" key="6">
    <source>
        <dbReference type="Proteomes" id="UP000270661"/>
    </source>
</evidence>
<dbReference type="PIRSF" id="PIRSF002825">
    <property type="entry name" value="CfbpA"/>
    <property type="match status" value="1"/>
</dbReference>
<accession>A0A3M3EWY4</accession>
<sequence length="356" mass="39573">MIELPNVSLYHLRSLTHRETASMLVSKRLLSALALTLIGSTAVQAADEVVVYSSRIDELIKPVFDVYTRKTGVSVKFITDKEAPLMQRIKAEGENATADLLLTVDAGNLWQAEQMGILQPFTSPVIDANIPSQYRASSHAWTGLSLRARTIAYSTDRVKPDELSTYEALADNQWEGRLCLRTSKKVYNQSLTATLIETHGAEKAEQILKGWVRNLSTDVFSDDTALLEAINAGQCDVGIVNTYYYGRLHQQKPDLKVKLFWPNQADRGVHINLSGIGLTRHAPHPEAAKKLVEWMTTPEAQSIFADVNQEFPANPQVEPSKEVAAWGKFKADTLPVEVAGKRQAEAIRMMDRAGWN</sequence>
<protein>
    <submittedName>
        <fullName evidence="5">Uncharacterized protein</fullName>
    </submittedName>
</protein>
<keyword evidence="2 4" id="KW-0732">Signal</keyword>
<name>A0A3M3EWY4_9PSED</name>
<proteinExistence type="inferred from homology"/>
<dbReference type="PANTHER" id="PTHR30006:SF15">
    <property type="entry name" value="IRON-UTILIZATION PERIPLASMIC PROTEIN"/>
    <property type="match status" value="1"/>
</dbReference>
<evidence type="ECO:0000256" key="4">
    <source>
        <dbReference type="SAM" id="SignalP"/>
    </source>
</evidence>
<dbReference type="Pfam" id="PF13416">
    <property type="entry name" value="SBP_bac_8"/>
    <property type="match status" value="1"/>
</dbReference>
<dbReference type="PANTHER" id="PTHR30006">
    <property type="entry name" value="THIAMINE-BINDING PERIPLASMIC PROTEIN-RELATED"/>
    <property type="match status" value="1"/>
</dbReference>
<feature type="binding site" evidence="3">
    <location>
        <position position="243"/>
    </location>
    <ligand>
        <name>Fe cation</name>
        <dbReference type="ChEBI" id="CHEBI:24875"/>
    </ligand>
</feature>
<dbReference type="SUPFAM" id="SSF53850">
    <property type="entry name" value="Periplasmic binding protein-like II"/>
    <property type="match status" value="1"/>
</dbReference>
<dbReference type="Gene3D" id="3.40.190.10">
    <property type="entry name" value="Periplasmic binding protein-like II"/>
    <property type="match status" value="2"/>
</dbReference>
<evidence type="ECO:0000313" key="5">
    <source>
        <dbReference type="EMBL" id="RMM54137.1"/>
    </source>
</evidence>
<dbReference type="STRING" id="47879.AXG94_13975"/>
<dbReference type="InterPro" id="IPR026045">
    <property type="entry name" value="Ferric-bd"/>
</dbReference>
<keyword evidence="6" id="KW-1185">Reference proteome</keyword>
<keyword evidence="3" id="KW-0408">Iron</keyword>
<dbReference type="EMBL" id="RBOJ01000022">
    <property type="protein sequence ID" value="RMM54137.1"/>
    <property type="molecule type" value="Genomic_DNA"/>
</dbReference>
<dbReference type="Proteomes" id="UP000270661">
    <property type="component" value="Unassembled WGS sequence"/>
</dbReference>
<comment type="similarity">
    <text evidence="1">Belongs to the bacterial solute-binding protein 1 family.</text>
</comment>
<dbReference type="InterPro" id="IPR006059">
    <property type="entry name" value="SBP"/>
</dbReference>
<keyword evidence="3" id="KW-0479">Metal-binding</keyword>
<dbReference type="GO" id="GO:0030288">
    <property type="term" value="C:outer membrane-bounded periplasmic space"/>
    <property type="evidence" value="ECO:0007669"/>
    <property type="project" value="TreeGrafter"/>
</dbReference>
<feature type="signal peptide" evidence="4">
    <location>
        <begin position="1"/>
        <end position="45"/>
    </location>
</feature>
<feature type="chain" id="PRO_5018294382" evidence="4">
    <location>
        <begin position="46"/>
        <end position="356"/>
    </location>
</feature>
<evidence type="ECO:0000256" key="3">
    <source>
        <dbReference type="PIRSR" id="PIRSR002825-1"/>
    </source>
</evidence>
<reference evidence="5 6" key="1">
    <citation type="submission" date="2018-08" db="EMBL/GenBank/DDBJ databases">
        <title>Recombination of ecologically and evolutionarily significant loci maintains genetic cohesion in the Pseudomonas syringae species complex.</title>
        <authorList>
            <person name="Dillon M."/>
            <person name="Thakur S."/>
            <person name="Almeida R.N.D."/>
            <person name="Weir B.S."/>
            <person name="Guttman D.S."/>
        </authorList>
    </citation>
    <scope>NUCLEOTIDE SEQUENCE [LARGE SCALE GENOMIC DNA]</scope>
    <source>
        <strain evidence="5 6">NCPPB2445</strain>
    </source>
</reference>
<evidence type="ECO:0000256" key="1">
    <source>
        <dbReference type="ARBA" id="ARBA00008520"/>
    </source>
</evidence>
<dbReference type="AlphaFoldDB" id="A0A3M3EWY4"/>